<keyword evidence="2" id="KW-1185">Reference proteome</keyword>
<evidence type="ECO:0000313" key="1">
    <source>
        <dbReference type="EMBL" id="RZF23225.1"/>
    </source>
</evidence>
<gene>
    <name evidence="1" type="ORF">DAY19_05505</name>
</gene>
<reference evidence="2" key="1">
    <citation type="journal article" date="2019" name="Int. J. Syst. Evol. Microbiol.">
        <title>Halobacteriovorax valvorus sp. nov., a novel prokaryotic predator isolated from coastal seawater of China.</title>
        <authorList>
            <person name="Chen M.-X."/>
        </authorList>
    </citation>
    <scope>NUCLEOTIDE SEQUENCE [LARGE SCALE GENOMIC DNA]</scope>
    <source>
        <strain evidence="2">BL9</strain>
    </source>
</reference>
<dbReference type="EMBL" id="QDKL01000001">
    <property type="protein sequence ID" value="RZF23225.1"/>
    <property type="molecule type" value="Genomic_DNA"/>
</dbReference>
<dbReference type="Proteomes" id="UP000443582">
    <property type="component" value="Unassembled WGS sequence"/>
</dbReference>
<name>A0ABY0IL48_9BACT</name>
<organism evidence="1 2">
    <name type="scientific">Halobacteriovorax vibrionivorans</name>
    <dbReference type="NCBI Taxonomy" id="2152716"/>
    <lineage>
        <taxon>Bacteria</taxon>
        <taxon>Pseudomonadati</taxon>
        <taxon>Bdellovibrionota</taxon>
        <taxon>Bacteriovoracia</taxon>
        <taxon>Bacteriovoracales</taxon>
        <taxon>Halobacteriovoraceae</taxon>
        <taxon>Halobacteriovorax</taxon>
    </lineage>
</organism>
<accession>A0ABY0IL48</accession>
<evidence type="ECO:0000313" key="2">
    <source>
        <dbReference type="Proteomes" id="UP000443582"/>
    </source>
</evidence>
<comment type="caution">
    <text evidence="1">The sequence shown here is derived from an EMBL/GenBank/DDBJ whole genome shotgun (WGS) entry which is preliminary data.</text>
</comment>
<sequence length="63" mass="6878">MKTLLAFLKDEEGQTSTEYILLVAVAAMLVMKFREKASQGIEQLTDGVFGNTSNLLQDLQGGN</sequence>
<protein>
    <recommendedName>
        <fullName evidence="3">Flp family type IVb pilin</fullName>
    </recommendedName>
</protein>
<evidence type="ECO:0008006" key="3">
    <source>
        <dbReference type="Google" id="ProtNLM"/>
    </source>
</evidence>
<proteinExistence type="predicted"/>
<dbReference type="RefSeq" id="WP_114706172.1">
    <property type="nucleotide sequence ID" value="NZ_QDKL01000001.1"/>
</dbReference>